<dbReference type="STRING" id="54121.SAMN04515653_1115"/>
<dbReference type="Proteomes" id="UP000199519">
    <property type="component" value="Unassembled WGS sequence"/>
</dbReference>
<keyword evidence="6" id="KW-1185">Reference proteome</keyword>
<protein>
    <submittedName>
        <fullName evidence="1">Uncharacterized protein</fullName>
    </submittedName>
</protein>
<dbReference type="EMBL" id="FOHG01000026">
    <property type="protein sequence ID" value="SET11013.1"/>
    <property type="molecule type" value="Genomic_DNA"/>
</dbReference>
<dbReference type="EMBL" id="FMYT01000004">
    <property type="protein sequence ID" value="SDC27290.1"/>
    <property type="molecule type" value="Genomic_DNA"/>
</dbReference>
<evidence type="ECO:0000313" key="7">
    <source>
        <dbReference type="Proteomes" id="UP000295758"/>
    </source>
</evidence>
<dbReference type="Proteomes" id="UP000295758">
    <property type="component" value="Unassembled WGS sequence"/>
</dbReference>
<dbReference type="EMBL" id="SOAA01000007">
    <property type="protein sequence ID" value="TDS32424.1"/>
    <property type="molecule type" value="Genomic_DNA"/>
</dbReference>
<reference evidence="5 6" key="1">
    <citation type="submission" date="2016-10" db="EMBL/GenBank/DDBJ databases">
        <authorList>
            <person name="Varghese N."/>
            <person name="Submissions S."/>
        </authorList>
    </citation>
    <scope>NUCLEOTIDE SEQUENCE [LARGE SCALE GENOMIC DNA]</scope>
    <source>
        <strain evidence="1 8">WG10</strain>
        <strain evidence="2 6">WG2</strain>
        <strain evidence="3 5">WG5</strain>
    </source>
</reference>
<evidence type="ECO:0000313" key="6">
    <source>
        <dbReference type="Proteomes" id="UP000199519"/>
    </source>
</evidence>
<sequence length="140" mass="15262">MFKNENNVETVLRLREMLVRAMMAENDVMQELVLNKLDELGLKRKDELKYAEKIIASKSGDNAFKKLAQTAENGVKKAAGLASTGTRNVAKVTGVAASKVDRAALKAIEKSVIAANSTRLKSESVFSGLKDAFMEGWNNA</sequence>
<dbReference type="RefSeq" id="WP_073158286.1">
    <property type="nucleotide sequence ID" value="NZ_FMYT01000004.1"/>
</dbReference>
<dbReference type="Proteomes" id="UP000324896">
    <property type="component" value="Unassembled WGS sequence"/>
</dbReference>
<proteinExistence type="predicted"/>
<evidence type="ECO:0000313" key="3">
    <source>
        <dbReference type="EMBL" id="SET11013.1"/>
    </source>
</evidence>
<evidence type="ECO:0000313" key="4">
    <source>
        <dbReference type="EMBL" id="TDS32424.1"/>
    </source>
</evidence>
<dbReference type="AlphaFoldDB" id="A0A1G6K8E9"/>
<dbReference type="EMBL" id="FNBJ01000026">
    <property type="protein sequence ID" value="SDF83298.1"/>
    <property type="molecule type" value="Genomic_DNA"/>
</dbReference>
<organism evidence="1 8">
    <name type="scientific">Halanaerobium congolense</name>
    <dbReference type="NCBI Taxonomy" id="54121"/>
    <lineage>
        <taxon>Bacteria</taxon>
        <taxon>Bacillati</taxon>
        <taxon>Bacillota</taxon>
        <taxon>Clostridia</taxon>
        <taxon>Halanaerobiales</taxon>
        <taxon>Halanaerobiaceae</taxon>
        <taxon>Halanaerobium</taxon>
    </lineage>
</organism>
<accession>A0A1G6K8E9</accession>
<evidence type="ECO:0000313" key="1">
    <source>
        <dbReference type="EMBL" id="SDC27290.1"/>
    </source>
</evidence>
<evidence type="ECO:0000313" key="2">
    <source>
        <dbReference type="EMBL" id="SDF83298.1"/>
    </source>
</evidence>
<evidence type="ECO:0000313" key="5">
    <source>
        <dbReference type="Proteomes" id="UP000198612"/>
    </source>
</evidence>
<dbReference type="Proteomes" id="UP000198612">
    <property type="component" value="Unassembled WGS sequence"/>
</dbReference>
<gene>
    <name evidence="4" type="ORF">BY453_107101</name>
    <name evidence="1" type="ORF">SAMN04488597_10425</name>
    <name evidence="2" type="ORF">SAMN04488598_12631</name>
    <name evidence="3" type="ORF">SAMN04515652_12631</name>
</gene>
<reference evidence="4 7" key="2">
    <citation type="submission" date="2019-03" db="EMBL/GenBank/DDBJ databases">
        <title>Deep subsurface shale carbon reservoir microbial communities from Ohio and West Virginia, USA.</title>
        <authorList>
            <person name="Wrighton K."/>
        </authorList>
    </citation>
    <scope>NUCLEOTIDE SEQUENCE [LARGE SCALE GENOMIC DNA]</scope>
    <source>
        <strain evidence="4 7">UTICA-S4D12</strain>
    </source>
</reference>
<name>A0A1G6K8E9_9FIRM</name>
<dbReference type="OrthoDB" id="2112385at2"/>
<evidence type="ECO:0000313" key="8">
    <source>
        <dbReference type="Proteomes" id="UP000324896"/>
    </source>
</evidence>